<dbReference type="Proteomes" id="UP000001036">
    <property type="component" value="Chromosome"/>
</dbReference>
<dbReference type="InterPro" id="IPR006521">
    <property type="entry name" value="Tail_protein_I"/>
</dbReference>
<accession>B3PD85</accession>
<protein>
    <recommendedName>
        <fullName evidence="3">Phage tail protein</fullName>
    </recommendedName>
</protein>
<dbReference type="AlphaFoldDB" id="B3PD85"/>
<sequence>MDSNQLPYFLLREPDEFQPEDADPSPRLQWNRGCKAFTLAQNQELRLANPTKAASLSAWEQAKPLAMDSYGQLCRIHDSGTYLEYNAGRAYLPLKDDHLALVDALAGRFTDLAINAQGRLAAGYSDDSSHGLLVFHLAKRWQVAVALPEKPQRVWVDNHQQVWVLGPTSLMRCCGEPLPHDYIPRRDRFEPEETNPHPLALVERIALRPVDLAPADQPLALLTNDEQTLALCADSERLYLLTSGTGTAQAVVSFPLDGNRRRSERFLLEKAVPFALDMGWISPGRLALLPLQDSGDDAYRKRDCAVVELVRFKSSATQSTGRGLLIRERYPMLSQAQPRFIASADGILRYQARVEEGSDEAALGFERRPRELHVLQRPRYFATSVTKTEPVRILRQLDSGLPNQVWHRVYLEGRIPPGSRLRLFARAYNSPGNPEATDNAPDTRAASPFIEQPDWVWCPFRSDQPFGKGLVDAIPGEAGLFETLLQRDGGPVRRLAGRYLELAVVLESDGRFTPAIHALKVYYPRFSYQEAYLPEHFRQEQSVDTGLDSLPANGADVRERLLAAFEASWTPLEAQIASAEILLHPLYTPAHYLPLLAQSLGQTLPPLWPEARQRRWLLESGRLQQWRGTLPGLNLALDILTDGAVARGQVIVVENYRLRRTFATILGVLMDDAEHPLTLGTGLNGNSIVGDSLILADGQKREFLSLFAPEVADADEQLIVEDFFDRYAHRVTVLLHGPARKARAAVEECLAREMPAHLHWQLVESDHPFVLGLSPLLGVDTYLETQPPARPVILDDTWLGEEGLLINAAAFSPRDVNSQRRTGDATSA</sequence>
<gene>
    <name evidence="1" type="ordered locus">CJA_3043</name>
</gene>
<reference evidence="1 2" key="1">
    <citation type="journal article" date="2008" name="J. Bacteriol.">
        <title>Insights into plant cell wall degradation from the genome sequence of the soil bacterium Cellvibrio japonicus.</title>
        <authorList>
            <person name="Deboy R.T."/>
            <person name="Mongodin E.F."/>
            <person name="Fouts D.E."/>
            <person name="Tailford L.E."/>
            <person name="Khouri H."/>
            <person name="Emerson J.B."/>
            <person name="Mohamoud Y."/>
            <person name="Watkins K."/>
            <person name="Henrissat B."/>
            <person name="Gilbert H.J."/>
            <person name="Nelson K.E."/>
        </authorList>
    </citation>
    <scope>NUCLEOTIDE SEQUENCE [LARGE SCALE GENOMIC DNA]</scope>
    <source>
        <strain evidence="1 2">Ueda107</strain>
    </source>
</reference>
<dbReference type="HOGENOM" id="CLU_347052_0_0_6"/>
<evidence type="ECO:0008006" key="3">
    <source>
        <dbReference type="Google" id="ProtNLM"/>
    </source>
</evidence>
<dbReference type="OrthoDB" id="370073at2"/>
<proteinExistence type="predicted"/>
<dbReference type="EMBL" id="CP000934">
    <property type="protein sequence ID" value="ACE84538.1"/>
    <property type="molecule type" value="Genomic_DNA"/>
</dbReference>
<dbReference type="KEGG" id="cja:CJA_3043"/>
<dbReference type="RefSeq" id="WP_012488621.1">
    <property type="nucleotide sequence ID" value="NC_010995.1"/>
</dbReference>
<evidence type="ECO:0000313" key="1">
    <source>
        <dbReference type="EMBL" id="ACE84538.1"/>
    </source>
</evidence>
<dbReference type="eggNOG" id="COG1874">
    <property type="taxonomic scope" value="Bacteria"/>
</dbReference>
<dbReference type="Pfam" id="PF09684">
    <property type="entry name" value="Tail_P2_I"/>
    <property type="match status" value="1"/>
</dbReference>
<keyword evidence="2" id="KW-1185">Reference proteome</keyword>
<dbReference type="STRING" id="498211.CJA_3043"/>
<organism evidence="1 2">
    <name type="scientific">Cellvibrio japonicus (strain Ueda107)</name>
    <name type="common">Pseudomonas fluorescens subsp. cellulosa</name>
    <dbReference type="NCBI Taxonomy" id="498211"/>
    <lineage>
        <taxon>Bacteria</taxon>
        <taxon>Pseudomonadati</taxon>
        <taxon>Pseudomonadota</taxon>
        <taxon>Gammaproteobacteria</taxon>
        <taxon>Cellvibrionales</taxon>
        <taxon>Cellvibrionaceae</taxon>
        <taxon>Cellvibrio</taxon>
    </lineage>
</organism>
<evidence type="ECO:0000313" key="2">
    <source>
        <dbReference type="Proteomes" id="UP000001036"/>
    </source>
</evidence>
<name>B3PD85_CELJU</name>